<dbReference type="Proteomes" id="UP000302139">
    <property type="component" value="Unassembled WGS sequence"/>
</dbReference>
<dbReference type="SMART" id="SM00824">
    <property type="entry name" value="PKS_TE"/>
    <property type="match status" value="1"/>
</dbReference>
<dbReference type="Gene3D" id="3.40.50.1820">
    <property type="entry name" value="alpha/beta hydrolase"/>
    <property type="match status" value="1"/>
</dbReference>
<evidence type="ECO:0000313" key="2">
    <source>
        <dbReference type="EMBL" id="GDY63045.1"/>
    </source>
</evidence>
<gene>
    <name evidence="2" type="ORF">SAV14893_024380</name>
    <name evidence="3" type="ORF">SAV31267_063120</name>
</gene>
<dbReference type="Proteomes" id="UP000299211">
    <property type="component" value="Unassembled WGS sequence"/>
</dbReference>
<dbReference type="GeneID" id="41540234"/>
<evidence type="ECO:0000259" key="1">
    <source>
        <dbReference type="SMART" id="SM00824"/>
    </source>
</evidence>
<dbReference type="Pfam" id="PF00975">
    <property type="entry name" value="Thioesterase"/>
    <property type="match status" value="1"/>
</dbReference>
<evidence type="ECO:0000313" key="3">
    <source>
        <dbReference type="EMBL" id="GDY76827.1"/>
    </source>
</evidence>
<proteinExistence type="predicted"/>
<dbReference type="InterPro" id="IPR020802">
    <property type="entry name" value="TesA-like"/>
</dbReference>
<dbReference type="EMBL" id="BJHY01000001">
    <property type="protein sequence ID" value="GDY76827.1"/>
    <property type="molecule type" value="Genomic_DNA"/>
</dbReference>
<dbReference type="InterPro" id="IPR029058">
    <property type="entry name" value="AB_hydrolase_fold"/>
</dbReference>
<dbReference type="AlphaFoldDB" id="A0A4D4LPV5"/>
<dbReference type="InterPro" id="IPR001031">
    <property type="entry name" value="Thioesterase"/>
</dbReference>
<name>A0A4D4LPV5_STRAX</name>
<reference evidence="2 5" key="2">
    <citation type="submission" date="2019-04" db="EMBL/GenBank/DDBJ databases">
        <title>Draft genome sequences of Streptomyces avermitilis NBRC 14893.</title>
        <authorList>
            <person name="Komaki H."/>
            <person name="Tamura T."/>
            <person name="Hosoyama A."/>
        </authorList>
    </citation>
    <scope>NUCLEOTIDE SEQUENCE [LARGE SCALE GENOMIC DNA]</scope>
    <source>
        <strain evidence="2 5">NBRC 14893</strain>
    </source>
</reference>
<feature type="domain" description="Thioesterase TesA-like" evidence="1">
    <location>
        <begin position="20"/>
        <end position="265"/>
    </location>
</feature>
<organism evidence="2 5">
    <name type="scientific">Streptomyces avermitilis</name>
    <dbReference type="NCBI Taxonomy" id="33903"/>
    <lineage>
        <taxon>Bacteria</taxon>
        <taxon>Bacillati</taxon>
        <taxon>Actinomycetota</taxon>
        <taxon>Actinomycetes</taxon>
        <taxon>Kitasatosporales</taxon>
        <taxon>Streptomycetaceae</taxon>
        <taxon>Streptomyces</taxon>
    </lineage>
</organism>
<dbReference type="STRING" id="33903.AQJ43_01800"/>
<reference evidence="3 4" key="1">
    <citation type="submission" date="2019-04" db="EMBL/GenBank/DDBJ databases">
        <title>Draft genome sequences of Streptomyces avermitilis ATCC 31267.</title>
        <authorList>
            <person name="Komaki H."/>
            <person name="Tamura T."/>
            <person name="Hosoyama A."/>
        </authorList>
    </citation>
    <scope>NUCLEOTIDE SEQUENCE [LARGE SCALE GENOMIC DNA]</scope>
    <source>
        <strain evidence="3 4">ATCC 31267</strain>
    </source>
</reference>
<dbReference type="RefSeq" id="WP_048894579.1">
    <property type="nucleotide sequence ID" value="NZ_BAABTN010000038.1"/>
</dbReference>
<protein>
    <recommendedName>
        <fullName evidence="1">Thioesterase TesA-like domain-containing protein</fullName>
    </recommendedName>
</protein>
<comment type="caution">
    <text evidence="2">The sequence shown here is derived from an EMBL/GenBank/DDBJ whole genome shotgun (WGS) entry which is preliminary data.</text>
</comment>
<evidence type="ECO:0000313" key="4">
    <source>
        <dbReference type="Proteomes" id="UP000299211"/>
    </source>
</evidence>
<sequence>MTDSTTLVPLREDGTHPPLYCVHPVSGSGYVYAGLAELLGPQQPSYGFEAPGFDDGGAPLNSIEALAERHLASLRSARPRGPYLLLGWSLGGVVAYHMAQRLVEAGEEVPLLVLIDATVPQPFPLPPEKALLHAFLRDLVTAMGEPPEALDALLTPYPDDVTPEAVWTAVTAAGDEVLPEEFDEEFLQERYDVFRAHAEALYAYEHRGPYAGRVLFLKAADSLDARTRWETLAPRVERHTITGDHDSIWAGEAFATLAGLVRQGLAQARSALAPAEG</sequence>
<dbReference type="SUPFAM" id="SSF53474">
    <property type="entry name" value="alpha/beta-Hydrolases"/>
    <property type="match status" value="1"/>
</dbReference>
<evidence type="ECO:0000313" key="5">
    <source>
        <dbReference type="Proteomes" id="UP000302139"/>
    </source>
</evidence>
<accession>A0A4D4LPV5</accession>
<dbReference type="EMBL" id="BJHX01000001">
    <property type="protein sequence ID" value="GDY63045.1"/>
    <property type="molecule type" value="Genomic_DNA"/>
</dbReference>